<accession>A0A6L8V612</accession>
<evidence type="ECO:0000313" key="10">
    <source>
        <dbReference type="EMBL" id="MZQ84759.1"/>
    </source>
</evidence>
<dbReference type="AlphaFoldDB" id="A0A6L8V612"/>
<evidence type="ECO:0000313" key="11">
    <source>
        <dbReference type="Proteomes" id="UP000481087"/>
    </source>
</evidence>
<sequence length="289" mass="31969">MNNSTEIERQFNRSSAGSYDQHAHVQRMMAEQLAAALKGLDGARENAPIRSILEIGCGTGVVTSGLVDTWPTAVITALDIAPGMLRAAEQRVGCSHPAARDLHFIHADVEKWSLAALSASFDLIVSGACFQWLKEPKQTLKHLRRLLRPGGKLVFTTFGPATFYELHESFMAMYREEGLKPQRHGLTFKSSAGWRDMLVDSGFSHIQEHGLLQVETYPTPRDFLHTVKAMGASTSEAAVTPGVSTRRLFAGMYKMYESKFSVPGGVTATYELLMMQAMVPNQDRDSDRF</sequence>
<dbReference type="GO" id="GO:0102130">
    <property type="term" value="F:malonyl-CoA methyltransferase activity"/>
    <property type="evidence" value="ECO:0007669"/>
    <property type="project" value="UniProtKB-EC"/>
</dbReference>
<dbReference type="NCBIfam" id="TIGR02072">
    <property type="entry name" value="BioC"/>
    <property type="match status" value="1"/>
</dbReference>
<evidence type="ECO:0000256" key="5">
    <source>
        <dbReference type="ARBA" id="ARBA00022679"/>
    </source>
</evidence>
<comment type="caution">
    <text evidence="10">The sequence shown here is derived from an EMBL/GenBank/DDBJ whole genome shotgun (WGS) entry which is preliminary data.</text>
</comment>
<organism evidence="10 11">
    <name type="scientific">Paenibacillus silvestris</name>
    <dbReference type="NCBI Taxonomy" id="2606219"/>
    <lineage>
        <taxon>Bacteria</taxon>
        <taxon>Bacillati</taxon>
        <taxon>Bacillota</taxon>
        <taxon>Bacilli</taxon>
        <taxon>Bacillales</taxon>
        <taxon>Paenibacillaceae</taxon>
        <taxon>Paenibacillus</taxon>
    </lineage>
</organism>
<comment type="function">
    <text evidence="8">Converts the free carboxyl group of a malonyl-thioester to its methyl ester by transfer of a methyl group from S-adenosyl-L-methionine (SAM). It allows to synthesize pimeloyl-ACP via the fatty acid synthetic pathway.</text>
</comment>
<feature type="domain" description="Methyltransferase type 11" evidence="9">
    <location>
        <begin position="53"/>
        <end position="155"/>
    </location>
</feature>
<dbReference type="Gene3D" id="3.40.50.150">
    <property type="entry name" value="Vaccinia Virus protein VP39"/>
    <property type="match status" value="1"/>
</dbReference>
<dbReference type="PANTHER" id="PTHR43861:SF1">
    <property type="entry name" value="TRANS-ACONITATE 2-METHYLTRANSFERASE"/>
    <property type="match status" value="1"/>
</dbReference>
<keyword evidence="11" id="KW-1185">Reference proteome</keyword>
<dbReference type="InterPro" id="IPR029063">
    <property type="entry name" value="SAM-dependent_MTases_sf"/>
</dbReference>
<dbReference type="GO" id="GO:0008757">
    <property type="term" value="F:S-adenosylmethionine-dependent methyltransferase activity"/>
    <property type="evidence" value="ECO:0007669"/>
    <property type="project" value="InterPro"/>
</dbReference>
<dbReference type="UniPathway" id="UPA00078"/>
<dbReference type="CDD" id="cd02440">
    <property type="entry name" value="AdoMet_MTases"/>
    <property type="match status" value="1"/>
</dbReference>
<evidence type="ECO:0000256" key="8">
    <source>
        <dbReference type="HAMAP-Rule" id="MF_00835"/>
    </source>
</evidence>
<dbReference type="InterPro" id="IPR013216">
    <property type="entry name" value="Methyltransf_11"/>
</dbReference>
<name>A0A6L8V612_9BACL</name>
<evidence type="ECO:0000256" key="7">
    <source>
        <dbReference type="ARBA" id="ARBA00022756"/>
    </source>
</evidence>
<dbReference type="RefSeq" id="WP_161408815.1">
    <property type="nucleotide sequence ID" value="NZ_WTUZ01000022.1"/>
</dbReference>
<keyword evidence="4 8" id="KW-0489">Methyltransferase</keyword>
<evidence type="ECO:0000259" key="9">
    <source>
        <dbReference type="Pfam" id="PF08241"/>
    </source>
</evidence>
<keyword evidence="6 8" id="KW-0949">S-adenosyl-L-methionine</keyword>
<dbReference type="HAMAP" id="MF_00835">
    <property type="entry name" value="BioC"/>
    <property type="match status" value="1"/>
</dbReference>
<dbReference type="GO" id="GO:0009102">
    <property type="term" value="P:biotin biosynthetic process"/>
    <property type="evidence" value="ECO:0007669"/>
    <property type="project" value="UniProtKB-UniRule"/>
</dbReference>
<comment type="pathway">
    <text evidence="2 8">Cofactor biosynthesis; biotin biosynthesis.</text>
</comment>
<gene>
    <name evidence="8 10" type="primary">bioC</name>
    <name evidence="10" type="ORF">GQF01_21865</name>
</gene>
<protein>
    <recommendedName>
        <fullName evidence="3 8">Malonyl-[acyl-carrier protein] O-methyltransferase</fullName>
        <shortName evidence="8">Malonyl-ACP O-methyltransferase</shortName>
        <ecNumber evidence="3 8">2.1.1.197</ecNumber>
    </recommendedName>
    <alternativeName>
        <fullName evidence="8">Biotin synthesis protein BioC</fullName>
    </alternativeName>
</protein>
<dbReference type="EMBL" id="WTUZ01000022">
    <property type="protein sequence ID" value="MZQ84759.1"/>
    <property type="molecule type" value="Genomic_DNA"/>
</dbReference>
<comment type="catalytic activity">
    <reaction evidence="1 8">
        <text>malonyl-[ACP] + S-adenosyl-L-methionine = malonyl-[ACP] methyl ester + S-adenosyl-L-homocysteine</text>
        <dbReference type="Rhea" id="RHEA:17105"/>
        <dbReference type="Rhea" id="RHEA-COMP:9623"/>
        <dbReference type="Rhea" id="RHEA-COMP:9954"/>
        <dbReference type="ChEBI" id="CHEBI:57856"/>
        <dbReference type="ChEBI" id="CHEBI:59789"/>
        <dbReference type="ChEBI" id="CHEBI:78449"/>
        <dbReference type="ChEBI" id="CHEBI:78845"/>
        <dbReference type="EC" id="2.1.1.197"/>
    </reaction>
</comment>
<dbReference type="PANTHER" id="PTHR43861">
    <property type="entry name" value="TRANS-ACONITATE 2-METHYLTRANSFERASE-RELATED"/>
    <property type="match status" value="1"/>
</dbReference>
<dbReference type="Proteomes" id="UP000481087">
    <property type="component" value="Unassembled WGS sequence"/>
</dbReference>
<dbReference type="SUPFAM" id="SSF53335">
    <property type="entry name" value="S-adenosyl-L-methionine-dependent methyltransferases"/>
    <property type="match status" value="1"/>
</dbReference>
<dbReference type="GO" id="GO:0010340">
    <property type="term" value="F:carboxyl-O-methyltransferase activity"/>
    <property type="evidence" value="ECO:0007669"/>
    <property type="project" value="UniProtKB-UniRule"/>
</dbReference>
<keyword evidence="7 8" id="KW-0093">Biotin biosynthesis</keyword>
<evidence type="ECO:0000256" key="2">
    <source>
        <dbReference type="ARBA" id="ARBA00004746"/>
    </source>
</evidence>
<dbReference type="EC" id="2.1.1.197" evidence="3 8"/>
<evidence type="ECO:0000256" key="1">
    <source>
        <dbReference type="ARBA" id="ARBA00000852"/>
    </source>
</evidence>
<reference evidence="10 11" key="1">
    <citation type="submission" date="2019-12" db="EMBL/GenBank/DDBJ databases">
        <title>Paenibacillus sp. nov. sp. isolated from soil.</title>
        <authorList>
            <person name="Kim J."/>
            <person name="Jeong S.E."/>
            <person name="Jung H.S."/>
            <person name="Jeon C.O."/>
        </authorList>
    </citation>
    <scope>NUCLEOTIDE SEQUENCE [LARGE SCALE GENOMIC DNA]</scope>
    <source>
        <strain evidence="10 11">5J-6</strain>
    </source>
</reference>
<evidence type="ECO:0000256" key="3">
    <source>
        <dbReference type="ARBA" id="ARBA00012327"/>
    </source>
</evidence>
<evidence type="ECO:0000256" key="6">
    <source>
        <dbReference type="ARBA" id="ARBA00022691"/>
    </source>
</evidence>
<dbReference type="InterPro" id="IPR011814">
    <property type="entry name" value="BioC"/>
</dbReference>
<dbReference type="GO" id="GO:0032259">
    <property type="term" value="P:methylation"/>
    <property type="evidence" value="ECO:0007669"/>
    <property type="project" value="UniProtKB-KW"/>
</dbReference>
<dbReference type="Pfam" id="PF08241">
    <property type="entry name" value="Methyltransf_11"/>
    <property type="match status" value="1"/>
</dbReference>
<proteinExistence type="inferred from homology"/>
<evidence type="ECO:0000256" key="4">
    <source>
        <dbReference type="ARBA" id="ARBA00022603"/>
    </source>
</evidence>
<keyword evidence="5 8" id="KW-0808">Transferase</keyword>
<comment type="similarity">
    <text evidence="8">Belongs to the methyltransferase superfamily.</text>
</comment>